<feature type="signal peptide" evidence="3">
    <location>
        <begin position="1"/>
        <end position="23"/>
    </location>
</feature>
<feature type="chain" id="PRO_5013095148" description="Mid2 domain-containing protein" evidence="3">
    <location>
        <begin position="24"/>
        <end position="327"/>
    </location>
</feature>
<feature type="region of interest" description="Disordered" evidence="1">
    <location>
        <begin position="39"/>
        <end position="78"/>
    </location>
</feature>
<sequence>MKLTLSTLLVCMSWLLLARPAEACFLGIFCESSTSSAVATPTESHHPPASSGVSSQPVTHASSSAPSSSLVHPNSTAVSSIRPTSSAQLSSLSSSLSSLSSSDLSSSDTSSSSAPSASSSSDAGAPVNNTAVIAGSVCGFVAVLALGFGYAFLSKSRRNKRKKAMYDDDFNNLDFNANNTRASPAMAAAAAQAADGLHPNYQHGQWNDYNNGGSYGYNSPTSASSGYYPQATGTHSPVVNPNMAYPDQAISGAYYSPAPAAYYDGYNSSPMQYPPPAHQDAQHYEIYANVPAPSTAGTYSAPNAYDDHDPHVTPAAQHHSPPVSHYP</sequence>
<evidence type="ECO:0008006" key="6">
    <source>
        <dbReference type="Google" id="ProtNLM"/>
    </source>
</evidence>
<proteinExistence type="predicted"/>
<accession>A0A1X2GMG6</accession>
<reference evidence="4 5" key="1">
    <citation type="submission" date="2016-07" db="EMBL/GenBank/DDBJ databases">
        <title>Pervasive Adenine N6-methylation of Active Genes in Fungi.</title>
        <authorList>
            <consortium name="DOE Joint Genome Institute"/>
            <person name="Mondo S.J."/>
            <person name="Dannebaum R.O."/>
            <person name="Kuo R.C."/>
            <person name="Labutti K."/>
            <person name="Haridas S."/>
            <person name="Kuo A."/>
            <person name="Salamov A."/>
            <person name="Ahrendt S.R."/>
            <person name="Lipzen A."/>
            <person name="Sullivan W."/>
            <person name="Andreopoulos W.B."/>
            <person name="Clum A."/>
            <person name="Lindquist E."/>
            <person name="Daum C."/>
            <person name="Ramamoorthy G.K."/>
            <person name="Gryganskyi A."/>
            <person name="Culley D."/>
            <person name="Magnuson J.K."/>
            <person name="James T.Y."/>
            <person name="O'Malley M.A."/>
            <person name="Stajich J.E."/>
            <person name="Spatafora J.W."/>
            <person name="Visel A."/>
            <person name="Grigoriev I.V."/>
        </authorList>
    </citation>
    <scope>NUCLEOTIDE SEQUENCE [LARGE SCALE GENOMIC DNA]</scope>
    <source>
        <strain evidence="4 5">NRRL 3301</strain>
    </source>
</reference>
<name>A0A1X2GMG6_9FUNG</name>
<evidence type="ECO:0000256" key="2">
    <source>
        <dbReference type="SAM" id="Phobius"/>
    </source>
</evidence>
<feature type="region of interest" description="Disordered" evidence="1">
    <location>
        <begin position="298"/>
        <end position="327"/>
    </location>
</feature>
<keyword evidence="2" id="KW-0812">Transmembrane</keyword>
<evidence type="ECO:0000313" key="4">
    <source>
        <dbReference type="EMBL" id="ORX56997.1"/>
    </source>
</evidence>
<dbReference type="Proteomes" id="UP000242146">
    <property type="component" value="Unassembled WGS sequence"/>
</dbReference>
<evidence type="ECO:0000256" key="1">
    <source>
        <dbReference type="SAM" id="MobiDB-lite"/>
    </source>
</evidence>
<gene>
    <name evidence="4" type="ORF">DM01DRAFT_1334550</name>
</gene>
<keyword evidence="2" id="KW-0472">Membrane</keyword>
<dbReference type="OrthoDB" id="2290089at2759"/>
<feature type="compositionally biased region" description="Low complexity" evidence="1">
    <location>
        <begin position="102"/>
        <end position="123"/>
    </location>
</feature>
<feature type="transmembrane region" description="Helical" evidence="2">
    <location>
        <begin position="131"/>
        <end position="153"/>
    </location>
</feature>
<organism evidence="4 5">
    <name type="scientific">Hesseltinella vesiculosa</name>
    <dbReference type="NCBI Taxonomy" id="101127"/>
    <lineage>
        <taxon>Eukaryota</taxon>
        <taxon>Fungi</taxon>
        <taxon>Fungi incertae sedis</taxon>
        <taxon>Mucoromycota</taxon>
        <taxon>Mucoromycotina</taxon>
        <taxon>Mucoromycetes</taxon>
        <taxon>Mucorales</taxon>
        <taxon>Cunninghamellaceae</taxon>
        <taxon>Hesseltinella</taxon>
    </lineage>
</organism>
<dbReference type="STRING" id="101127.A0A1X2GMG6"/>
<feature type="region of interest" description="Disordered" evidence="1">
    <location>
        <begin position="102"/>
        <end position="124"/>
    </location>
</feature>
<keyword evidence="3" id="KW-0732">Signal</keyword>
<keyword evidence="2" id="KW-1133">Transmembrane helix</keyword>
<comment type="caution">
    <text evidence="4">The sequence shown here is derived from an EMBL/GenBank/DDBJ whole genome shotgun (WGS) entry which is preliminary data.</text>
</comment>
<dbReference type="AlphaFoldDB" id="A0A1X2GMG6"/>
<feature type="compositionally biased region" description="Polar residues" evidence="1">
    <location>
        <begin position="51"/>
        <end position="60"/>
    </location>
</feature>
<evidence type="ECO:0000313" key="5">
    <source>
        <dbReference type="Proteomes" id="UP000242146"/>
    </source>
</evidence>
<evidence type="ECO:0000256" key="3">
    <source>
        <dbReference type="SAM" id="SignalP"/>
    </source>
</evidence>
<protein>
    <recommendedName>
        <fullName evidence="6">Mid2 domain-containing protein</fullName>
    </recommendedName>
</protein>
<dbReference type="EMBL" id="MCGT01000009">
    <property type="protein sequence ID" value="ORX56997.1"/>
    <property type="molecule type" value="Genomic_DNA"/>
</dbReference>
<keyword evidence="5" id="KW-1185">Reference proteome</keyword>